<accession>A0ABV0M5X6</accession>
<name>A0ABV0M5X6_9HYPH</name>
<dbReference type="EMBL" id="JBEAAL010000017">
    <property type="protein sequence ID" value="MEQ1407265.1"/>
    <property type="molecule type" value="Genomic_DNA"/>
</dbReference>
<dbReference type="Pfam" id="PF02661">
    <property type="entry name" value="Fic"/>
    <property type="match status" value="1"/>
</dbReference>
<dbReference type="PANTHER" id="PTHR13504:SF38">
    <property type="entry name" value="FIDO DOMAIN-CONTAINING PROTEIN"/>
    <property type="match status" value="1"/>
</dbReference>
<evidence type="ECO:0000259" key="1">
    <source>
        <dbReference type="PROSITE" id="PS51459"/>
    </source>
</evidence>
<dbReference type="PANTHER" id="PTHR13504">
    <property type="entry name" value="FIDO DOMAIN-CONTAINING PROTEIN DDB_G0283145"/>
    <property type="match status" value="1"/>
</dbReference>
<dbReference type="InterPro" id="IPR040198">
    <property type="entry name" value="Fido_containing"/>
</dbReference>
<dbReference type="InterPro" id="IPR036390">
    <property type="entry name" value="WH_DNA-bd_sf"/>
</dbReference>
<dbReference type="SUPFAM" id="SSF46785">
    <property type="entry name" value="Winged helix' DNA-binding domain"/>
    <property type="match status" value="1"/>
</dbReference>
<proteinExistence type="predicted"/>
<dbReference type="Gene3D" id="1.10.3290.10">
    <property type="entry name" value="Fido-like domain"/>
    <property type="match status" value="1"/>
</dbReference>
<evidence type="ECO:0000313" key="2">
    <source>
        <dbReference type="EMBL" id="MEQ1407265.1"/>
    </source>
</evidence>
<reference evidence="2 3" key="1">
    <citation type="submission" date="2024-05" db="EMBL/GenBank/DDBJ databases">
        <title>Neorhizobium sp. Rsf11, a plant growth promoting and heavy metal resistant PAH-degrader.</title>
        <authorList>
            <person name="Golubev S.N."/>
            <person name="Muratova A.Y."/>
            <person name="Markelova M.I."/>
        </authorList>
    </citation>
    <scope>NUCLEOTIDE SEQUENCE [LARGE SCALE GENOMIC DNA]</scope>
    <source>
        <strain evidence="2 3">Rsf11</strain>
    </source>
</reference>
<organism evidence="2 3">
    <name type="scientific">Neorhizobium phenanthreniclasticum</name>
    <dbReference type="NCBI Taxonomy" id="3157917"/>
    <lineage>
        <taxon>Bacteria</taxon>
        <taxon>Pseudomonadati</taxon>
        <taxon>Pseudomonadota</taxon>
        <taxon>Alphaproteobacteria</taxon>
        <taxon>Hyphomicrobiales</taxon>
        <taxon>Rhizobiaceae</taxon>
        <taxon>Rhizobium/Agrobacterium group</taxon>
        <taxon>Neorhizobium</taxon>
    </lineage>
</organism>
<feature type="domain" description="Fido" evidence="1">
    <location>
        <begin position="220"/>
        <end position="360"/>
    </location>
</feature>
<dbReference type="Proteomes" id="UP001496627">
    <property type="component" value="Unassembled WGS sequence"/>
</dbReference>
<protein>
    <submittedName>
        <fullName evidence="2">Fic family protein</fullName>
    </submittedName>
</protein>
<dbReference type="PROSITE" id="PS51459">
    <property type="entry name" value="FIDO"/>
    <property type="match status" value="1"/>
</dbReference>
<keyword evidence="3" id="KW-1185">Reference proteome</keyword>
<dbReference type="SUPFAM" id="SSF140931">
    <property type="entry name" value="Fic-like"/>
    <property type="match status" value="1"/>
</dbReference>
<evidence type="ECO:0000313" key="3">
    <source>
        <dbReference type="Proteomes" id="UP001496627"/>
    </source>
</evidence>
<dbReference type="RefSeq" id="WP_227703473.1">
    <property type="nucleotide sequence ID" value="NZ_JBEAAL010000017.1"/>
</dbReference>
<dbReference type="InterPro" id="IPR036597">
    <property type="entry name" value="Fido-like_dom_sf"/>
</dbReference>
<sequence>MAKPLPEEELKAIEAIVRAQSGGVTLGQITAALTVNIPTRTLQRHLAFLVENGRLLREGERRWTKYYPPAEARGEAAPAAAEEAVIPLSGGGKEVLAYVRQPVERRNPVGYDRAFLDSYRPNVSTYLDERERAHLQRVGTAETGEQPAGTHAKLILNRLLIDLSWNSSRLEGNTYSLLDTKRLIDFGEEAEGKERLEAQMILNHKDAIEFLVGTAEEIGFNRYTILNLHAMLANNLLADEGAAGRLRHISVGIERSAFHPLENPAVIEECFDQILATAAAITNPFEQAFFVMVQLPYLQPFDDVNKRVLRLAANIPLIKRNLSPLSFTDVQRQTYTDAILGVYEMNRIDLLKDMFIWAYERSAARYAAVRQSLGEPDPFRLRYRDALRTIVGEIVRNGMNRKAAVAHIGSSVTKNIEEPDRERFREMAEREILSLHEGNFARYRIRPSEFAAWQEIWAAVR</sequence>
<comment type="caution">
    <text evidence="2">The sequence shown here is derived from an EMBL/GenBank/DDBJ whole genome shotgun (WGS) entry which is preliminary data.</text>
</comment>
<gene>
    <name evidence="2" type="ORF">ABK249_20230</name>
</gene>
<dbReference type="InterPro" id="IPR003812">
    <property type="entry name" value="Fido"/>
</dbReference>